<feature type="domain" description="General stress protein FMN-binding split barrel" evidence="1">
    <location>
        <begin position="46"/>
        <end position="198"/>
    </location>
</feature>
<dbReference type="SUPFAM" id="SSF50475">
    <property type="entry name" value="FMN-binding split barrel"/>
    <property type="match status" value="1"/>
</dbReference>
<evidence type="ECO:0000259" key="1">
    <source>
        <dbReference type="Pfam" id="PF16242"/>
    </source>
</evidence>
<proteinExistence type="predicted"/>
<reference evidence="2 3" key="1">
    <citation type="journal article" date="2015" name="BMC Genomics">
        <title>Gene expression during zombie ant biting behavior reflects the complexity underlying fungal parasitic behavioral manipulation.</title>
        <authorList>
            <person name="de Bekker C."/>
            <person name="Ohm R.A."/>
            <person name="Loreto R.G."/>
            <person name="Sebastian A."/>
            <person name="Albert I."/>
            <person name="Merrow M."/>
            <person name="Brachmann A."/>
            <person name="Hughes D.P."/>
        </authorList>
    </citation>
    <scope>NUCLEOTIDE SEQUENCE [LARGE SCALE GENOMIC DNA]</scope>
    <source>
        <strain evidence="2 3">SC16a</strain>
    </source>
</reference>
<dbReference type="EMBL" id="LAZP02000426">
    <property type="protein sequence ID" value="PFH57304.1"/>
    <property type="molecule type" value="Genomic_DNA"/>
</dbReference>
<comment type="caution">
    <text evidence="2">The sequence shown here is derived from an EMBL/GenBank/DDBJ whole genome shotgun (WGS) entry which is preliminary data.</text>
</comment>
<sequence length="221" mass="23844">MAGAVRTNSCPSSPAIMSFSNTTVGDKPSDPYKKANLEEVDVKTKVDGLVEFMKACKFSMMTTHEASTNNLVSRCMALAATETGGIDLLFHTNTESGKTDDIASDSHVNISFLNSSGEWASVSGTATIVTDRDLIKKHYSPALKAWVGDLGDGKHDGSENDPRLGIVRVKMTFATYSLVAKNILSRATEVVQGAVSGKPAHVNKLREINPKEVEQWRSVHT</sequence>
<keyword evidence="3" id="KW-1185">Reference proteome</keyword>
<organism evidence="2 3">
    <name type="scientific">Ophiocordyceps unilateralis</name>
    <name type="common">Zombie-ant fungus</name>
    <name type="synonym">Torrubia unilateralis</name>
    <dbReference type="NCBI Taxonomy" id="268505"/>
    <lineage>
        <taxon>Eukaryota</taxon>
        <taxon>Fungi</taxon>
        <taxon>Dikarya</taxon>
        <taxon>Ascomycota</taxon>
        <taxon>Pezizomycotina</taxon>
        <taxon>Sordariomycetes</taxon>
        <taxon>Hypocreomycetidae</taxon>
        <taxon>Hypocreales</taxon>
        <taxon>Ophiocordycipitaceae</taxon>
        <taxon>Ophiocordyceps</taxon>
    </lineage>
</organism>
<dbReference type="Pfam" id="PF16242">
    <property type="entry name" value="Pyrid_ox_like"/>
    <property type="match status" value="1"/>
</dbReference>
<evidence type="ECO:0000313" key="2">
    <source>
        <dbReference type="EMBL" id="PFH57304.1"/>
    </source>
</evidence>
<dbReference type="InterPro" id="IPR012349">
    <property type="entry name" value="Split_barrel_FMN-bd"/>
</dbReference>
<dbReference type="PANTHER" id="PTHR34818:SF1">
    <property type="entry name" value="PROTEIN BLI-3"/>
    <property type="match status" value="1"/>
</dbReference>
<dbReference type="InterPro" id="IPR038725">
    <property type="entry name" value="YdaG_split_barrel_FMN-bd"/>
</dbReference>
<accession>A0A2A9P7X0</accession>
<dbReference type="Proteomes" id="UP000037136">
    <property type="component" value="Unassembled WGS sequence"/>
</dbReference>
<protein>
    <recommendedName>
        <fullName evidence="1">General stress protein FMN-binding split barrel domain-containing protein</fullName>
    </recommendedName>
</protein>
<dbReference type="OrthoDB" id="434253at2759"/>
<name>A0A2A9P7X0_OPHUN</name>
<gene>
    <name evidence="2" type="ORF">XA68_15236</name>
</gene>
<evidence type="ECO:0000313" key="3">
    <source>
        <dbReference type="Proteomes" id="UP000037136"/>
    </source>
</evidence>
<reference evidence="2 3" key="2">
    <citation type="journal article" date="2017" name="Sci. Rep.">
        <title>Ant-infecting Ophiocordyceps genomes reveal a high diversity of potential behavioral manipulation genes and a possible major role for enterotoxins.</title>
        <authorList>
            <person name="de Bekker C."/>
            <person name="Ohm R.A."/>
            <person name="Evans H.C."/>
            <person name="Brachmann A."/>
            <person name="Hughes D.P."/>
        </authorList>
    </citation>
    <scope>NUCLEOTIDE SEQUENCE [LARGE SCALE GENOMIC DNA]</scope>
    <source>
        <strain evidence="2 3">SC16a</strain>
    </source>
</reference>
<dbReference type="InterPro" id="IPR052917">
    <property type="entry name" value="Stress-Dev_Protein"/>
</dbReference>
<dbReference type="PANTHER" id="PTHR34818">
    <property type="entry name" value="PROTEIN BLI-3"/>
    <property type="match status" value="1"/>
</dbReference>
<dbReference type="STRING" id="268505.A0A2A9P7X0"/>
<dbReference type="AlphaFoldDB" id="A0A2A9P7X0"/>
<dbReference type="Gene3D" id="2.30.110.10">
    <property type="entry name" value="Electron Transport, Fmn-binding Protein, Chain A"/>
    <property type="match status" value="1"/>
</dbReference>